<dbReference type="PANTHER" id="PTHR11019">
    <property type="entry name" value="HTH-TYPE TRANSCRIPTIONAL REGULATOR NIMR"/>
    <property type="match status" value="1"/>
</dbReference>
<dbReference type="InterPro" id="IPR001387">
    <property type="entry name" value="Cro/C1-type_HTH"/>
</dbReference>
<gene>
    <name evidence="4" type="ORF">BKA23_2737</name>
</gene>
<dbReference type="SUPFAM" id="SSF51182">
    <property type="entry name" value="RmlC-like cupins"/>
    <property type="match status" value="1"/>
</dbReference>
<dbReference type="SMART" id="SM00342">
    <property type="entry name" value="HTH_ARAC"/>
    <property type="match status" value="1"/>
</dbReference>
<organism evidence="4 5">
    <name type="scientific">Rudaeicoccus suwonensis</name>
    <dbReference type="NCBI Taxonomy" id="657409"/>
    <lineage>
        <taxon>Bacteria</taxon>
        <taxon>Bacillati</taxon>
        <taxon>Actinomycetota</taxon>
        <taxon>Actinomycetes</taxon>
        <taxon>Micrococcales</taxon>
        <taxon>Dermacoccaceae</taxon>
        <taxon>Rudaeicoccus</taxon>
    </lineage>
</organism>
<evidence type="ECO:0000313" key="5">
    <source>
        <dbReference type="Proteomes" id="UP000318297"/>
    </source>
</evidence>
<evidence type="ECO:0000256" key="2">
    <source>
        <dbReference type="ARBA" id="ARBA00023163"/>
    </source>
</evidence>
<dbReference type="SUPFAM" id="SSF46689">
    <property type="entry name" value="Homeodomain-like"/>
    <property type="match status" value="1"/>
</dbReference>
<dbReference type="InterPro" id="IPR011051">
    <property type="entry name" value="RmlC_Cupin_sf"/>
</dbReference>
<evidence type="ECO:0000256" key="1">
    <source>
        <dbReference type="ARBA" id="ARBA00023015"/>
    </source>
</evidence>
<keyword evidence="2" id="KW-0804">Transcription</keyword>
<dbReference type="Proteomes" id="UP000318297">
    <property type="component" value="Unassembled WGS sequence"/>
</dbReference>
<dbReference type="EMBL" id="VIVQ01000002">
    <property type="protein sequence ID" value="TWE10377.1"/>
    <property type="molecule type" value="Genomic_DNA"/>
</dbReference>
<dbReference type="GO" id="GO:0043565">
    <property type="term" value="F:sequence-specific DNA binding"/>
    <property type="evidence" value="ECO:0007669"/>
    <property type="project" value="InterPro"/>
</dbReference>
<evidence type="ECO:0000313" key="4">
    <source>
        <dbReference type="EMBL" id="TWE10377.1"/>
    </source>
</evidence>
<keyword evidence="4" id="KW-0238">DNA-binding</keyword>
<keyword evidence="5" id="KW-1185">Reference proteome</keyword>
<dbReference type="RefSeq" id="WP_211841724.1">
    <property type="nucleotide sequence ID" value="NZ_VIVQ01000002.1"/>
</dbReference>
<keyword evidence="1" id="KW-0805">Transcription regulation</keyword>
<reference evidence="4 5" key="1">
    <citation type="submission" date="2019-06" db="EMBL/GenBank/DDBJ databases">
        <title>Sequencing the genomes of 1000 actinobacteria strains.</title>
        <authorList>
            <person name="Klenk H.-P."/>
        </authorList>
    </citation>
    <scope>NUCLEOTIDE SEQUENCE [LARGE SCALE GENOMIC DNA]</scope>
    <source>
        <strain evidence="4 5">DSM 19560</strain>
    </source>
</reference>
<dbReference type="PANTHER" id="PTHR11019:SF199">
    <property type="entry name" value="HTH-TYPE TRANSCRIPTIONAL REGULATOR NIMR"/>
    <property type="match status" value="1"/>
</dbReference>
<dbReference type="AlphaFoldDB" id="A0A561E433"/>
<dbReference type="PROSITE" id="PS01124">
    <property type="entry name" value="HTH_ARAC_FAMILY_2"/>
    <property type="match status" value="1"/>
</dbReference>
<protein>
    <submittedName>
        <fullName evidence="4">AraC-like DNA-binding protein</fullName>
    </submittedName>
</protein>
<evidence type="ECO:0000259" key="3">
    <source>
        <dbReference type="PROSITE" id="PS01124"/>
    </source>
</evidence>
<feature type="domain" description="HTH araC/xylS-type" evidence="3">
    <location>
        <begin position="188"/>
        <end position="285"/>
    </location>
</feature>
<dbReference type="InterPro" id="IPR018060">
    <property type="entry name" value="HTH_AraC"/>
</dbReference>
<proteinExistence type="predicted"/>
<accession>A0A561E433</accession>
<dbReference type="CDD" id="cd06124">
    <property type="entry name" value="cupin_NimR-like_N"/>
    <property type="match status" value="1"/>
</dbReference>
<comment type="caution">
    <text evidence="4">The sequence shown here is derived from an EMBL/GenBank/DDBJ whole genome shotgun (WGS) entry which is preliminary data.</text>
</comment>
<dbReference type="CDD" id="cd00093">
    <property type="entry name" value="HTH_XRE"/>
    <property type="match status" value="1"/>
</dbReference>
<dbReference type="GO" id="GO:0003700">
    <property type="term" value="F:DNA-binding transcription factor activity"/>
    <property type="evidence" value="ECO:0007669"/>
    <property type="project" value="InterPro"/>
</dbReference>
<dbReference type="InterPro" id="IPR009057">
    <property type="entry name" value="Homeodomain-like_sf"/>
</dbReference>
<dbReference type="Pfam" id="PF12833">
    <property type="entry name" value="HTH_18"/>
    <property type="match status" value="1"/>
</dbReference>
<name>A0A561E433_9MICO</name>
<sequence length="305" mass="32770">MSLPTVDSDNYCQLSVAERGLDEANLRDSSTIVGDMAACDTEATFVASTCGPLSHGDVVAAHAHDFGHLAYAASGALVTFTKAGTWMAPASRVTWVPPHFEHSRRAYGETNVGLLQVPSSLYPQLPEQPSVFAVTPLLREAYLALLKTEGTQARAARVTLLWAVMAEELAAAAEEPLRLPEPSDDRLKAVTDLLHEEPGNPATLAELGHATGVSARTLSRLFSNELRMSFYQWRTLLRIQRALIDLSDGKSVTEISVRLGWANPTSFISAFTTLVGQTPGRYQQAIADPETADPSDVRSPGGALA</sequence>
<dbReference type="Gene3D" id="1.10.10.60">
    <property type="entry name" value="Homeodomain-like"/>
    <property type="match status" value="1"/>
</dbReference>